<dbReference type="Gene3D" id="1.25.40.10">
    <property type="entry name" value="Tetratricopeptide repeat domain"/>
    <property type="match status" value="1"/>
</dbReference>
<name>A0A921SVH2_9BACT</name>
<sequence length="442" mass="51124">MKKLIILILLFIPLYSHAQKMIEVIDISNTASIDIFAHEDRKEALIRFVCDKSMELIFKSNYDSPYHKDILSITIDTIGNDKQYSLVIPTEGKGTSYDGRILTIYCNGFDKYEMPNFNFPAGLAKTYQVSDPYRKLKNPYFQAIDNATKLFASGNYIQAKTQLALAKQTPEYKLYNDSVDYKMAAADSIIKWRDLGDAALKEINYMTASRYFDKILKLNPQDEYVRNKYESTLISMSTDCQNYFMLAEDLFANKDYDRALTYYQKIIDQECILATQAQEKILYIKDWKESRKSKSEFFVYEYNPTTPIGFSVGTCNTHKSGGFFTLRTNVDVFHAMKGIPDESIHPRANVAFGWVIKVYPPVWFTLGPGYSGHGIWKTVLDEDNEEEYEFVWANAISPEVGVIVKFWHITLKYSFQYNFNLEPSYSDMFKKMGHYVGIGVCW</sequence>
<dbReference type="Proteomes" id="UP000757103">
    <property type="component" value="Unassembled WGS sequence"/>
</dbReference>
<comment type="caution">
    <text evidence="2">The sequence shown here is derived from an EMBL/GenBank/DDBJ whole genome shotgun (WGS) entry which is preliminary data.</text>
</comment>
<dbReference type="SUPFAM" id="SSF48452">
    <property type="entry name" value="TPR-like"/>
    <property type="match status" value="1"/>
</dbReference>
<evidence type="ECO:0008006" key="4">
    <source>
        <dbReference type="Google" id="ProtNLM"/>
    </source>
</evidence>
<keyword evidence="1" id="KW-0802">TPR repeat</keyword>
<gene>
    <name evidence="2" type="ORF">K8U91_11120</name>
</gene>
<protein>
    <recommendedName>
        <fullName evidence="4">Tetratricopeptide repeat protein</fullName>
    </recommendedName>
</protein>
<dbReference type="PROSITE" id="PS50005">
    <property type="entry name" value="TPR"/>
    <property type="match status" value="1"/>
</dbReference>
<dbReference type="AlphaFoldDB" id="A0A921SVH2"/>
<evidence type="ECO:0000256" key="1">
    <source>
        <dbReference type="PROSITE-ProRule" id="PRU00339"/>
    </source>
</evidence>
<organism evidence="2 3">
    <name type="scientific">Barnesiella viscericola</name>
    <dbReference type="NCBI Taxonomy" id="397865"/>
    <lineage>
        <taxon>Bacteria</taxon>
        <taxon>Pseudomonadati</taxon>
        <taxon>Bacteroidota</taxon>
        <taxon>Bacteroidia</taxon>
        <taxon>Bacteroidales</taxon>
        <taxon>Barnesiellaceae</taxon>
        <taxon>Barnesiella</taxon>
    </lineage>
</organism>
<evidence type="ECO:0000313" key="2">
    <source>
        <dbReference type="EMBL" id="HJG90005.1"/>
    </source>
</evidence>
<dbReference type="InterPro" id="IPR019734">
    <property type="entry name" value="TPR_rpt"/>
</dbReference>
<reference evidence="2" key="1">
    <citation type="journal article" date="2021" name="PeerJ">
        <title>Extensive microbial diversity within the chicken gut microbiome revealed by metagenomics and culture.</title>
        <authorList>
            <person name="Gilroy R."/>
            <person name="Ravi A."/>
            <person name="Getino M."/>
            <person name="Pursley I."/>
            <person name="Horton D.L."/>
            <person name="Alikhan N.F."/>
            <person name="Baker D."/>
            <person name="Gharbi K."/>
            <person name="Hall N."/>
            <person name="Watson M."/>
            <person name="Adriaenssens E.M."/>
            <person name="Foster-Nyarko E."/>
            <person name="Jarju S."/>
            <person name="Secka A."/>
            <person name="Antonio M."/>
            <person name="Oren A."/>
            <person name="Chaudhuri R.R."/>
            <person name="La Ragione R."/>
            <person name="Hildebrand F."/>
            <person name="Pallen M.J."/>
        </authorList>
    </citation>
    <scope>NUCLEOTIDE SEQUENCE</scope>
    <source>
        <strain evidence="2">CHK121-7720</strain>
    </source>
</reference>
<dbReference type="InterPro" id="IPR011990">
    <property type="entry name" value="TPR-like_helical_dom_sf"/>
</dbReference>
<dbReference type="EMBL" id="DYUD01000030">
    <property type="protein sequence ID" value="HJG90005.1"/>
    <property type="molecule type" value="Genomic_DNA"/>
</dbReference>
<evidence type="ECO:0000313" key="3">
    <source>
        <dbReference type="Proteomes" id="UP000757103"/>
    </source>
</evidence>
<feature type="repeat" description="TPR" evidence="1">
    <location>
        <begin position="189"/>
        <end position="222"/>
    </location>
</feature>
<proteinExistence type="predicted"/>
<dbReference type="RefSeq" id="WP_273307065.1">
    <property type="nucleotide sequence ID" value="NZ_DYUD01000030.1"/>
</dbReference>
<accession>A0A921SVH2</accession>
<reference evidence="2" key="2">
    <citation type="submission" date="2021-09" db="EMBL/GenBank/DDBJ databases">
        <authorList>
            <person name="Gilroy R."/>
        </authorList>
    </citation>
    <scope>NUCLEOTIDE SEQUENCE</scope>
    <source>
        <strain evidence="2">CHK121-7720</strain>
    </source>
</reference>